<dbReference type="InParanoid" id="A0A0V0Z0X0"/>
<protein>
    <submittedName>
        <fullName evidence="1">Uncharacterized protein</fullName>
    </submittedName>
</protein>
<dbReference type="AlphaFoldDB" id="A0A0V0Z0X0"/>
<feature type="non-terminal residue" evidence="1">
    <location>
        <position position="68"/>
    </location>
</feature>
<evidence type="ECO:0000313" key="1">
    <source>
        <dbReference type="EMBL" id="KRY06096.1"/>
    </source>
</evidence>
<comment type="caution">
    <text evidence="1">The sequence shown here is derived from an EMBL/GenBank/DDBJ whole genome shotgun (WGS) entry which is preliminary data.</text>
</comment>
<organism evidence="1 2">
    <name type="scientific">Trichinella spiralis</name>
    <name type="common">Trichina worm</name>
    <dbReference type="NCBI Taxonomy" id="6334"/>
    <lineage>
        <taxon>Eukaryota</taxon>
        <taxon>Metazoa</taxon>
        <taxon>Ecdysozoa</taxon>
        <taxon>Nematoda</taxon>
        <taxon>Enoplea</taxon>
        <taxon>Dorylaimia</taxon>
        <taxon>Trichinellida</taxon>
        <taxon>Trichinellidae</taxon>
        <taxon>Trichinella</taxon>
    </lineage>
</organism>
<name>A0A0V0Z0X0_TRISP</name>
<dbReference type="EMBL" id="JYDH01003283">
    <property type="protein sequence ID" value="KRY06096.1"/>
    <property type="molecule type" value="Genomic_DNA"/>
</dbReference>
<feature type="non-terminal residue" evidence="1">
    <location>
        <position position="1"/>
    </location>
</feature>
<keyword evidence="2" id="KW-1185">Reference proteome</keyword>
<reference evidence="1 2" key="1">
    <citation type="submission" date="2015-01" db="EMBL/GenBank/DDBJ databases">
        <title>Evolution of Trichinella species and genotypes.</title>
        <authorList>
            <person name="Korhonen P.K."/>
            <person name="Edoardo P."/>
            <person name="Giuseppe L.R."/>
            <person name="Gasser R.B."/>
        </authorList>
    </citation>
    <scope>NUCLEOTIDE SEQUENCE [LARGE SCALE GENOMIC DNA]</scope>
    <source>
        <strain evidence="1">ISS3</strain>
    </source>
</reference>
<dbReference type="Proteomes" id="UP000054776">
    <property type="component" value="Unassembled WGS sequence"/>
</dbReference>
<proteinExistence type="predicted"/>
<accession>A0A0V0Z0X0</accession>
<evidence type="ECO:0000313" key="2">
    <source>
        <dbReference type="Proteomes" id="UP000054776"/>
    </source>
</evidence>
<gene>
    <name evidence="1" type="ORF">T01_9321</name>
</gene>
<sequence>LPQVNHAPVSKYSIQKRNESEIIKQIAEHQISNRCNEKGIKRPKNNTKMYLEKVKNHSTGHDTNIIDY</sequence>